<dbReference type="OrthoDB" id="438431at2759"/>
<keyword evidence="2" id="KW-0223">Dioxygenase</keyword>
<dbReference type="GO" id="GO:0051213">
    <property type="term" value="F:dioxygenase activity"/>
    <property type="evidence" value="ECO:0007669"/>
    <property type="project" value="UniProtKB-KW"/>
</dbReference>
<sequence>MPCIMADWGLHGLFSPLLPDAASWRPRPEPTIAVLGSLALLFIWYCYRVGSGQAVPASHQQGVPTEERCPRRTLQSDAINQRLYRSLRDYAKRYSWSGMNRLYKGIRDQAHYQLGERLAIQKPSAFYLPDLPSAPYFPRESQRHDVEILELSFPAISREFEGIAWDFASGASMPRGWTANSHPGWHSYYLYRQGECIAQNCRSCPWTYRALSALRTFVNANRFGNACFSVLQPGTVLPGTYGPTNTRVRCHLGIKVPPGCELVVGGEPQCWSEGYCLLVDDSFLHTTAHNGSPMDGPRVIFIVDLWHPNVAGPERQALDYIFAPGR</sequence>
<comment type="similarity">
    <text evidence="1">Belongs to the aspartyl/asparaginyl beta-hydroxylase family.</text>
</comment>
<dbReference type="Pfam" id="PF05118">
    <property type="entry name" value="Asp_Arg_Hydrox"/>
    <property type="match status" value="1"/>
</dbReference>
<evidence type="ECO:0000256" key="1">
    <source>
        <dbReference type="ARBA" id="ARBA00007730"/>
    </source>
</evidence>
<organism evidence="5 6">
    <name type="scientific">Pogona vitticeps</name>
    <name type="common">central bearded dragon</name>
    <dbReference type="NCBI Taxonomy" id="103695"/>
    <lineage>
        <taxon>Eukaryota</taxon>
        <taxon>Metazoa</taxon>
        <taxon>Chordata</taxon>
        <taxon>Craniata</taxon>
        <taxon>Vertebrata</taxon>
        <taxon>Euteleostomi</taxon>
        <taxon>Lepidosauria</taxon>
        <taxon>Squamata</taxon>
        <taxon>Bifurcata</taxon>
        <taxon>Unidentata</taxon>
        <taxon>Episquamata</taxon>
        <taxon>Toxicofera</taxon>
        <taxon>Iguania</taxon>
        <taxon>Acrodonta</taxon>
        <taxon>Agamidae</taxon>
        <taxon>Amphibolurinae</taxon>
        <taxon>Pogona</taxon>
    </lineage>
</organism>
<dbReference type="InterPro" id="IPR051821">
    <property type="entry name" value="Asp/Asn_beta-hydroxylase"/>
</dbReference>
<evidence type="ECO:0000259" key="4">
    <source>
        <dbReference type="Pfam" id="PF05118"/>
    </source>
</evidence>
<feature type="domain" description="Aspartyl/asparaginy/proline hydroxylase" evidence="4">
    <location>
        <begin position="179"/>
        <end position="308"/>
    </location>
</feature>
<keyword evidence="3" id="KW-0560">Oxidoreductase</keyword>
<dbReference type="KEGG" id="pvt:110081805"/>
<accession>A0A6J0U3Q8</accession>
<dbReference type="PANTHER" id="PTHR46332:SF5">
    <property type="entry name" value="ASPARTATE BETA-HYDROXYLASE DOMAIN CONTAINING 2"/>
    <property type="match status" value="1"/>
</dbReference>
<proteinExistence type="inferred from homology"/>
<dbReference type="GO" id="GO:0016020">
    <property type="term" value="C:membrane"/>
    <property type="evidence" value="ECO:0007669"/>
    <property type="project" value="TreeGrafter"/>
</dbReference>
<evidence type="ECO:0000313" key="5">
    <source>
        <dbReference type="Proteomes" id="UP001652642"/>
    </source>
</evidence>
<gene>
    <name evidence="6" type="primary">ASPHD1</name>
</gene>
<dbReference type="SUPFAM" id="SSF51197">
    <property type="entry name" value="Clavaminate synthase-like"/>
    <property type="match status" value="1"/>
</dbReference>
<dbReference type="Gene3D" id="2.60.120.330">
    <property type="entry name" value="B-lactam Antibiotic, Isopenicillin N Synthase, Chain"/>
    <property type="match status" value="1"/>
</dbReference>
<evidence type="ECO:0000313" key="6">
    <source>
        <dbReference type="RefSeq" id="XP_020654493.2"/>
    </source>
</evidence>
<keyword evidence="5" id="KW-1185">Reference proteome</keyword>
<protein>
    <submittedName>
        <fullName evidence="6">Aspartate beta-hydroxylase domain-containing protein 1</fullName>
    </submittedName>
</protein>
<dbReference type="InterPro" id="IPR027443">
    <property type="entry name" value="IPNS-like_sf"/>
</dbReference>
<dbReference type="CTD" id="253982"/>
<name>A0A6J0U3Q8_9SAUR</name>
<dbReference type="Proteomes" id="UP001652642">
    <property type="component" value="Chromosome 6"/>
</dbReference>
<dbReference type="PANTHER" id="PTHR46332">
    <property type="entry name" value="ASPARTATE BETA-HYDROXYLASE DOMAIN-CONTAINING PROTEIN 2"/>
    <property type="match status" value="1"/>
</dbReference>
<dbReference type="InterPro" id="IPR007803">
    <property type="entry name" value="Asp/Arg/Pro-Hydrxlase"/>
</dbReference>
<evidence type="ECO:0000256" key="3">
    <source>
        <dbReference type="ARBA" id="ARBA00023002"/>
    </source>
</evidence>
<reference evidence="6" key="1">
    <citation type="submission" date="2025-08" db="UniProtKB">
        <authorList>
            <consortium name="RefSeq"/>
        </authorList>
    </citation>
    <scope>IDENTIFICATION</scope>
</reference>
<dbReference type="GeneID" id="110081805"/>
<dbReference type="AlphaFoldDB" id="A0A6J0U3Q8"/>
<dbReference type="RefSeq" id="XP_020654493.2">
    <property type="nucleotide sequence ID" value="XM_020798834.2"/>
</dbReference>
<evidence type="ECO:0000256" key="2">
    <source>
        <dbReference type="ARBA" id="ARBA00022964"/>
    </source>
</evidence>